<dbReference type="SFLD" id="SFLDG01387">
    <property type="entry name" value="BtrN-like_SPASM_domain_contain"/>
    <property type="match status" value="1"/>
</dbReference>
<evidence type="ECO:0000256" key="3">
    <source>
        <dbReference type="ARBA" id="ARBA00022691"/>
    </source>
</evidence>
<accession>A0A2T5RGB6</accession>
<dbReference type="SMART" id="SM00729">
    <property type="entry name" value="Elp3"/>
    <property type="match status" value="1"/>
</dbReference>
<evidence type="ECO:0000256" key="4">
    <source>
        <dbReference type="ARBA" id="ARBA00022723"/>
    </source>
</evidence>
<dbReference type="PANTHER" id="PTHR11228:SF34">
    <property type="entry name" value="TUNGSTEN-CONTAINING ALDEHYDE FERREDOXIN OXIDOREDUCTASE COFACTOR MODIFYING PROTEIN"/>
    <property type="match status" value="1"/>
</dbReference>
<dbReference type="SFLD" id="SFLDF00570">
    <property type="entry name" value="tungsten_cofactor_oxidoreducas"/>
    <property type="match status" value="1"/>
</dbReference>
<reference evidence="8 9" key="1">
    <citation type="submission" date="2018-04" db="EMBL/GenBank/DDBJ databases">
        <title>Subsurface microbial communities from deep shales in Ohio and West Virginia, USA.</title>
        <authorList>
            <person name="Wrighton K."/>
        </authorList>
    </citation>
    <scope>NUCLEOTIDE SEQUENCE [LARGE SCALE GENOMIC DNA]</scope>
    <source>
        <strain evidence="8 9">WC1</strain>
    </source>
</reference>
<evidence type="ECO:0000313" key="8">
    <source>
        <dbReference type="EMBL" id="PTV93472.1"/>
    </source>
</evidence>
<evidence type="ECO:0000256" key="2">
    <source>
        <dbReference type="ARBA" id="ARBA00022485"/>
    </source>
</evidence>
<name>A0A2T5RGB6_9FIRM</name>
<dbReference type="CDD" id="cd21121">
    <property type="entry name" value="SPASM_Cmo-like"/>
    <property type="match status" value="1"/>
</dbReference>
<keyword evidence="3" id="KW-0949">S-adenosyl-L-methionine</keyword>
<sequence>MQFLINNPQFWRSDGINEELPEELELKLKDGKLEIPAEVKAKLGLESDTEVKIKFNQKGIYIERADPRLTKVYIEPTSDCNLNCKTCVRHSWEEEMGFMELEDYKKLIRELKGFEGLQKISFWGIGEPLFHPQIAEMIELASELKVKSQMITNGLLLNQEKAAALLEAGLDSLVVSVDGTSPETMADIRSGADLQTVIENVQNFRKLRDKKQKDCEIGIEYVIMKSNVDELKDLRKLAFKMGASFIFLTNLLPYTDDMSDEILYSFSISRSQPEIRTEHRPEIYLPPTDLREDIIRDLAAVGGKSSSLSTTQVPFNPHRGYCKFVEEGSIAVNWQGEISPCIALMHSYDLFVRDRQKHINKYSLGNIKEESLTEIWNKEEFRDFRKQVKDFPFSDCTQCSGCEMSKENKEDCHGNEFPVCGDCLWARGVIQCP</sequence>
<evidence type="ECO:0000256" key="6">
    <source>
        <dbReference type="ARBA" id="ARBA00023014"/>
    </source>
</evidence>
<dbReference type="InterPro" id="IPR007197">
    <property type="entry name" value="rSAM"/>
</dbReference>
<dbReference type="SFLD" id="SFLDS00029">
    <property type="entry name" value="Radical_SAM"/>
    <property type="match status" value="1"/>
</dbReference>
<dbReference type="GO" id="GO:0003824">
    <property type="term" value="F:catalytic activity"/>
    <property type="evidence" value="ECO:0007669"/>
    <property type="project" value="InterPro"/>
</dbReference>
<dbReference type="PANTHER" id="PTHR11228">
    <property type="entry name" value="RADICAL SAM DOMAIN PROTEIN"/>
    <property type="match status" value="1"/>
</dbReference>
<dbReference type="EMBL" id="QAXS01000040">
    <property type="protein sequence ID" value="PTV93472.1"/>
    <property type="molecule type" value="Genomic_DNA"/>
</dbReference>
<keyword evidence="2" id="KW-0004">4Fe-4S</keyword>
<dbReference type="SFLD" id="SFLDG01067">
    <property type="entry name" value="SPASM/twitch_domain_containing"/>
    <property type="match status" value="1"/>
</dbReference>
<dbReference type="InterPro" id="IPR006638">
    <property type="entry name" value="Elp3/MiaA/NifB-like_rSAM"/>
</dbReference>
<evidence type="ECO:0000259" key="7">
    <source>
        <dbReference type="PROSITE" id="PS51918"/>
    </source>
</evidence>
<dbReference type="InterPro" id="IPR034391">
    <property type="entry name" value="AdoMet-like_SPASM_containing"/>
</dbReference>
<comment type="cofactor">
    <cofactor evidence="1">
        <name>[4Fe-4S] cluster</name>
        <dbReference type="ChEBI" id="CHEBI:49883"/>
    </cofactor>
</comment>
<dbReference type="CDD" id="cd01335">
    <property type="entry name" value="Radical_SAM"/>
    <property type="match status" value="1"/>
</dbReference>
<protein>
    <submittedName>
        <fullName evidence="8">MoaA/NifB/PqqE/SkfB family radical SAM enzyme</fullName>
    </submittedName>
</protein>
<evidence type="ECO:0000256" key="5">
    <source>
        <dbReference type="ARBA" id="ARBA00023004"/>
    </source>
</evidence>
<dbReference type="GO" id="GO:0051536">
    <property type="term" value="F:iron-sulfur cluster binding"/>
    <property type="evidence" value="ECO:0007669"/>
    <property type="project" value="UniProtKB-KW"/>
</dbReference>
<dbReference type="RefSeq" id="WP_108142253.1">
    <property type="nucleotide sequence ID" value="NZ_QAXS01000040.1"/>
</dbReference>
<dbReference type="InterPro" id="IPR050377">
    <property type="entry name" value="Radical_SAM_PqqE_MftC-like"/>
</dbReference>
<dbReference type="OrthoDB" id="9810775at2"/>
<keyword evidence="6" id="KW-0411">Iron-sulfur</keyword>
<dbReference type="InterPro" id="IPR027604">
    <property type="entry name" value="W_rSAM_matur"/>
</dbReference>
<dbReference type="SUPFAM" id="SSF102114">
    <property type="entry name" value="Radical SAM enzymes"/>
    <property type="match status" value="1"/>
</dbReference>
<proteinExistence type="predicted"/>
<dbReference type="PROSITE" id="PS51918">
    <property type="entry name" value="RADICAL_SAM"/>
    <property type="match status" value="1"/>
</dbReference>
<evidence type="ECO:0000256" key="1">
    <source>
        <dbReference type="ARBA" id="ARBA00001966"/>
    </source>
</evidence>
<evidence type="ECO:0000313" key="9">
    <source>
        <dbReference type="Proteomes" id="UP000244089"/>
    </source>
</evidence>
<comment type="caution">
    <text evidence="8">The sequence shown here is derived from an EMBL/GenBank/DDBJ whole genome shotgun (WGS) entry which is preliminary data.</text>
</comment>
<dbReference type="InterPro" id="IPR058240">
    <property type="entry name" value="rSAM_sf"/>
</dbReference>
<dbReference type="GO" id="GO:0046872">
    <property type="term" value="F:metal ion binding"/>
    <property type="evidence" value="ECO:0007669"/>
    <property type="project" value="UniProtKB-KW"/>
</dbReference>
<keyword evidence="5" id="KW-0408">Iron</keyword>
<dbReference type="InterPro" id="IPR023885">
    <property type="entry name" value="4Fe4S-binding_SPASM_dom"/>
</dbReference>
<gene>
    <name evidence="8" type="ORF">C8C76_14017</name>
</gene>
<dbReference type="Pfam" id="PF04055">
    <property type="entry name" value="Radical_SAM"/>
    <property type="match status" value="1"/>
</dbReference>
<dbReference type="Pfam" id="PF13186">
    <property type="entry name" value="SPASM"/>
    <property type="match status" value="1"/>
</dbReference>
<dbReference type="AlphaFoldDB" id="A0A2T5RGB6"/>
<dbReference type="Gene3D" id="3.20.20.70">
    <property type="entry name" value="Aldolase class I"/>
    <property type="match status" value="1"/>
</dbReference>
<dbReference type="InterPro" id="IPR013785">
    <property type="entry name" value="Aldolase_TIM"/>
</dbReference>
<dbReference type="Proteomes" id="UP000244089">
    <property type="component" value="Unassembled WGS sequence"/>
</dbReference>
<organism evidence="8 9">
    <name type="scientific">Halanaerobium saccharolyticum</name>
    <dbReference type="NCBI Taxonomy" id="43595"/>
    <lineage>
        <taxon>Bacteria</taxon>
        <taxon>Bacillati</taxon>
        <taxon>Bacillota</taxon>
        <taxon>Clostridia</taxon>
        <taxon>Halanaerobiales</taxon>
        <taxon>Halanaerobiaceae</taxon>
        <taxon>Halanaerobium</taxon>
    </lineage>
</organism>
<keyword evidence="4" id="KW-0479">Metal-binding</keyword>
<feature type="domain" description="Radical SAM core" evidence="7">
    <location>
        <begin position="64"/>
        <end position="282"/>
    </location>
</feature>
<dbReference type="SFLD" id="SFLDG01386">
    <property type="entry name" value="main_SPASM_domain-containing"/>
    <property type="match status" value="1"/>
</dbReference>